<name>A0A5J4WFA5_9EUKA</name>
<sequence>MKRNNKYLKEAIAKPIDQNRVDIKIKFIKTHITDADEAFDGVDPSSVSDTDQTGHTEFGNARNKKVIVPIETKVNSLRYKVTRTFKHVSAIPCISLIINSAPPLNLLPEKRQLENPYLITLRREKDLLVTTSPKACAIIEASDKWIDFCYFPFVYQRRAEFSLSKTPAVLQLYNSSAHANEVIQAKLATYNVRMLSFHSHSTHISQALDLVTFSSVKSELPPRKGRRLPSKEVDRVKQMYDTIDLHISETTNGQTFKKSRN</sequence>
<dbReference type="AlphaFoldDB" id="A0A5J4WFA5"/>
<dbReference type="Proteomes" id="UP000324800">
    <property type="component" value="Unassembled WGS sequence"/>
</dbReference>
<evidence type="ECO:0000313" key="2">
    <source>
        <dbReference type="Proteomes" id="UP000324800"/>
    </source>
</evidence>
<dbReference type="EMBL" id="SNRW01002175">
    <property type="protein sequence ID" value="KAA6393650.1"/>
    <property type="molecule type" value="Genomic_DNA"/>
</dbReference>
<gene>
    <name evidence="1" type="ORF">EZS28_010825</name>
</gene>
<protein>
    <recommendedName>
        <fullName evidence="3">DDE-1 domain-containing protein</fullName>
    </recommendedName>
</protein>
<accession>A0A5J4WFA5</accession>
<evidence type="ECO:0000313" key="1">
    <source>
        <dbReference type="EMBL" id="KAA6393650.1"/>
    </source>
</evidence>
<comment type="caution">
    <text evidence="1">The sequence shown here is derived from an EMBL/GenBank/DDBJ whole genome shotgun (WGS) entry which is preliminary data.</text>
</comment>
<organism evidence="1 2">
    <name type="scientific">Streblomastix strix</name>
    <dbReference type="NCBI Taxonomy" id="222440"/>
    <lineage>
        <taxon>Eukaryota</taxon>
        <taxon>Metamonada</taxon>
        <taxon>Preaxostyla</taxon>
        <taxon>Oxymonadida</taxon>
        <taxon>Streblomastigidae</taxon>
        <taxon>Streblomastix</taxon>
    </lineage>
</organism>
<proteinExistence type="predicted"/>
<reference evidence="1 2" key="1">
    <citation type="submission" date="2019-03" db="EMBL/GenBank/DDBJ databases">
        <title>Single cell metagenomics reveals metabolic interactions within the superorganism composed of flagellate Streblomastix strix and complex community of Bacteroidetes bacteria on its surface.</title>
        <authorList>
            <person name="Treitli S.C."/>
            <person name="Kolisko M."/>
            <person name="Husnik F."/>
            <person name="Keeling P."/>
            <person name="Hampl V."/>
        </authorList>
    </citation>
    <scope>NUCLEOTIDE SEQUENCE [LARGE SCALE GENOMIC DNA]</scope>
    <source>
        <strain evidence="1">ST1C</strain>
    </source>
</reference>
<evidence type="ECO:0008006" key="3">
    <source>
        <dbReference type="Google" id="ProtNLM"/>
    </source>
</evidence>